<dbReference type="PANTHER" id="PTHR33643:SF1">
    <property type="entry name" value="UREASE ACCESSORY PROTEIN D"/>
    <property type="match status" value="1"/>
</dbReference>
<evidence type="ECO:0000256" key="1">
    <source>
        <dbReference type="ARBA" id="ARBA00007177"/>
    </source>
</evidence>
<comment type="caution">
    <text evidence="5">The sequence shown here is derived from an EMBL/GenBank/DDBJ whole genome shotgun (WGS) entry which is preliminary data.</text>
</comment>
<evidence type="ECO:0000256" key="3">
    <source>
        <dbReference type="HAMAP-Rule" id="MF_01384"/>
    </source>
</evidence>
<organism evidence="5 6">
    <name type="scientific">Sinomonas terrae</name>
    <dbReference type="NCBI Taxonomy" id="2908838"/>
    <lineage>
        <taxon>Bacteria</taxon>
        <taxon>Bacillati</taxon>
        <taxon>Actinomycetota</taxon>
        <taxon>Actinomycetes</taxon>
        <taxon>Micrococcales</taxon>
        <taxon>Micrococcaceae</taxon>
        <taxon>Sinomonas</taxon>
    </lineage>
</organism>
<accession>A0ABS9U3W7</accession>
<dbReference type="Proteomes" id="UP001202922">
    <property type="component" value="Unassembled WGS sequence"/>
</dbReference>
<dbReference type="InterPro" id="IPR002669">
    <property type="entry name" value="UreD"/>
</dbReference>
<evidence type="ECO:0000256" key="2">
    <source>
        <dbReference type="ARBA" id="ARBA00023186"/>
    </source>
</evidence>
<dbReference type="Pfam" id="PF01774">
    <property type="entry name" value="UreD"/>
    <property type="match status" value="1"/>
</dbReference>
<evidence type="ECO:0000313" key="6">
    <source>
        <dbReference type="Proteomes" id="UP001202922"/>
    </source>
</evidence>
<comment type="subcellular location">
    <subcellularLocation>
        <location evidence="3">Cytoplasm</location>
    </subcellularLocation>
</comment>
<keyword evidence="2 3" id="KW-0143">Chaperone</keyword>
<sequence>MTPEPDPAVVAPSRAVTSAGSHPAEVTAQRGLAAQGELTAQRGLAAQGERTTTAARLTGELRLRIARRGSRSAAVGQFTAGSLRVLRAHYPDASGQPSFTLVNPGGGYLGGDTYATRIEVAEGASVLLTTQSATKVYRTPQGPVRAVQHLHLGPGARLESVPDALIAYREARYHQDTQVEMAADASLALAEIVTQGWSPQGEPFRFEEVSLVTRVRLAGRLAVADNLLIRPDDGGTGPLMLDGRSHIASLLVVDPTADDGAVAALRALLAERFGSPSQAAPSSRSSSRSPLIGVTRLEVPGFALRALADSTQSAEAVVHAVLNWMRANWHGQAPLNLRKL</sequence>
<feature type="region of interest" description="Disordered" evidence="4">
    <location>
        <begin position="1"/>
        <end position="24"/>
    </location>
</feature>
<dbReference type="EMBL" id="JAKZBV010000001">
    <property type="protein sequence ID" value="MCH6471368.1"/>
    <property type="molecule type" value="Genomic_DNA"/>
</dbReference>
<keyword evidence="6" id="KW-1185">Reference proteome</keyword>
<evidence type="ECO:0000256" key="4">
    <source>
        <dbReference type="SAM" id="MobiDB-lite"/>
    </source>
</evidence>
<name>A0ABS9U3W7_9MICC</name>
<comment type="subunit">
    <text evidence="3">UreD, UreF and UreG form a complex that acts as a GTP-hydrolysis-dependent molecular chaperone, activating the urease apoprotein by helping to assemble the nickel containing metallocenter of UreC. The UreE protein probably delivers the nickel.</text>
</comment>
<gene>
    <name evidence="3" type="primary">ureD</name>
    <name evidence="5" type="ORF">L0M17_15515</name>
</gene>
<protein>
    <recommendedName>
        <fullName evidence="3">Urease accessory protein UreD</fullName>
    </recommendedName>
</protein>
<reference evidence="5 6" key="1">
    <citation type="submission" date="2022-03" db="EMBL/GenBank/DDBJ databases">
        <title>Sinomonas sp. isolated from a soil.</title>
        <authorList>
            <person name="Han J."/>
            <person name="Kim D.-U."/>
        </authorList>
    </citation>
    <scope>NUCLEOTIDE SEQUENCE [LARGE SCALE GENOMIC DNA]</scope>
    <source>
        <strain evidence="5 6">5-5</strain>
    </source>
</reference>
<evidence type="ECO:0000313" key="5">
    <source>
        <dbReference type="EMBL" id="MCH6471368.1"/>
    </source>
</evidence>
<dbReference type="RefSeq" id="WP_241055114.1">
    <property type="nucleotide sequence ID" value="NZ_JAKZBV010000001.1"/>
</dbReference>
<proteinExistence type="inferred from homology"/>
<dbReference type="HAMAP" id="MF_01384">
    <property type="entry name" value="UreD"/>
    <property type="match status" value="1"/>
</dbReference>
<keyword evidence="3" id="KW-0996">Nickel insertion</keyword>
<comment type="function">
    <text evidence="3">Required for maturation of urease via the functional incorporation of the urease nickel metallocenter.</text>
</comment>
<comment type="similarity">
    <text evidence="1 3">Belongs to the UreD family.</text>
</comment>
<dbReference type="PANTHER" id="PTHR33643">
    <property type="entry name" value="UREASE ACCESSORY PROTEIN D"/>
    <property type="match status" value="1"/>
</dbReference>
<keyword evidence="3" id="KW-0963">Cytoplasm</keyword>